<evidence type="ECO:0000313" key="1">
    <source>
        <dbReference type="EMBL" id="CAB3262110.1"/>
    </source>
</evidence>
<dbReference type="InterPro" id="IPR036397">
    <property type="entry name" value="RNaseH_sf"/>
</dbReference>
<reference evidence="1 2" key="1">
    <citation type="submission" date="2020-04" db="EMBL/GenBank/DDBJ databases">
        <authorList>
            <person name="Wallbank WR R."/>
            <person name="Pardo Diaz C."/>
            <person name="Kozak K."/>
            <person name="Martin S."/>
            <person name="Jiggins C."/>
            <person name="Moest M."/>
            <person name="Warren A I."/>
            <person name="Byers J.R.P. K."/>
            <person name="Montejo-Kovacevich G."/>
            <person name="Yen C E."/>
        </authorList>
    </citation>
    <scope>NUCLEOTIDE SEQUENCE [LARGE SCALE GENOMIC DNA]</scope>
</reference>
<dbReference type="EMBL" id="CADEBD010001048">
    <property type="protein sequence ID" value="CAB3262110.1"/>
    <property type="molecule type" value="Genomic_DNA"/>
</dbReference>
<evidence type="ECO:0008006" key="3">
    <source>
        <dbReference type="Google" id="ProtNLM"/>
    </source>
</evidence>
<organism evidence="1 2">
    <name type="scientific">Arctia plantaginis</name>
    <name type="common">Wood tiger moth</name>
    <name type="synonym">Phalaena plantaginis</name>
    <dbReference type="NCBI Taxonomy" id="874455"/>
    <lineage>
        <taxon>Eukaryota</taxon>
        <taxon>Metazoa</taxon>
        <taxon>Ecdysozoa</taxon>
        <taxon>Arthropoda</taxon>
        <taxon>Hexapoda</taxon>
        <taxon>Insecta</taxon>
        <taxon>Pterygota</taxon>
        <taxon>Neoptera</taxon>
        <taxon>Endopterygota</taxon>
        <taxon>Lepidoptera</taxon>
        <taxon>Glossata</taxon>
        <taxon>Ditrysia</taxon>
        <taxon>Noctuoidea</taxon>
        <taxon>Erebidae</taxon>
        <taxon>Arctiinae</taxon>
        <taxon>Arctia</taxon>
    </lineage>
</organism>
<dbReference type="Gene3D" id="3.30.420.10">
    <property type="entry name" value="Ribonuclease H-like superfamily/Ribonuclease H"/>
    <property type="match status" value="1"/>
</dbReference>
<gene>
    <name evidence="1" type="ORF">APLA_LOCUS17572</name>
</gene>
<dbReference type="PANTHER" id="PTHR47326">
    <property type="entry name" value="TRANSPOSABLE ELEMENT TC3 TRANSPOSASE-LIKE PROTEIN"/>
    <property type="match status" value="1"/>
</dbReference>
<dbReference type="AlphaFoldDB" id="A0A8S1BHJ6"/>
<comment type="caution">
    <text evidence="1">The sequence shown here is derived from an EMBL/GenBank/DDBJ whole genome shotgun (WGS) entry which is preliminary data.</text>
</comment>
<proteinExistence type="predicted"/>
<accession>A0A8S1BHJ6</accession>
<dbReference type="GO" id="GO:0003676">
    <property type="term" value="F:nucleic acid binding"/>
    <property type="evidence" value="ECO:0007669"/>
    <property type="project" value="InterPro"/>
</dbReference>
<evidence type="ECO:0000313" key="2">
    <source>
        <dbReference type="Proteomes" id="UP000494256"/>
    </source>
</evidence>
<protein>
    <recommendedName>
        <fullName evidence="3">Transposase</fullName>
    </recommendedName>
</protein>
<name>A0A8S1BHJ6_ARCPL</name>
<dbReference type="PANTHER" id="PTHR47326:SF1">
    <property type="entry name" value="HTH PSQ-TYPE DOMAIN-CONTAINING PROTEIN"/>
    <property type="match status" value="1"/>
</dbReference>
<dbReference type="Proteomes" id="UP000494256">
    <property type="component" value="Unassembled WGS sequence"/>
</dbReference>
<sequence>MLFYRLYVYEDTGYTSIRADEWATVSELFAAISSRYPHEWDQMEDVPIARIPRIWFLHDGAPPHVVRPVRDHLNEMFPQRCIGRFGPHAWPRRSPDLTPLVFFDRV</sequence>